<feature type="transmembrane region" description="Helical" evidence="2">
    <location>
        <begin position="85"/>
        <end position="107"/>
    </location>
</feature>
<dbReference type="OMA" id="CYEMEEF"/>
<dbReference type="AlphaFoldDB" id="U6GNZ8"/>
<feature type="region of interest" description="Disordered" evidence="1">
    <location>
        <begin position="339"/>
        <end position="358"/>
    </location>
</feature>
<sequence>MTPLRGLSAVLLGALAFSLSGALLVIFFTAISCVIVGKDFTESAVGRLVFNRAAFLEQLFRAPFSLVITGVQAAARLFSSSFSGFISFVNALTDLLRFFLIDWWVATAHSNWKTGVWQELPSLLLEAAVWALAVEVVLILLYLRFGHRFKRLISRQWWPGVRQQSEAEEDEGGSLPSFSFFPWSFGCKSDQTFAELFLMKQEEINGRFRPKSPKRENTPVDSSDEDTPPGFTAYDTMMYDSEEDDEEVHRHPHYHKGSSSSSLLLSPGACRRFSRCAYAPCSSEAESDQQKESDETDSEFAGTQRTSQDGGLHGQARVSSGKLVRKLFNAFVANNEETAVNSSDGDDGDAALISSTTPAREGVELEDVNGWLRRRRPRQRNAVNMLVPATNDPAEPRVCAPSDSEPSCYEMEEFPAGFPGSPPPEAFLFSGERSNGEAEDDASLAGGCAAEDEECETEEDAEWCIIADQLPKAAESTQQ</sequence>
<evidence type="ECO:0000256" key="2">
    <source>
        <dbReference type="SAM" id="Phobius"/>
    </source>
</evidence>
<dbReference type="GeneID" id="25269982"/>
<evidence type="ECO:0000313" key="4">
    <source>
        <dbReference type="Proteomes" id="UP000018050"/>
    </source>
</evidence>
<keyword evidence="2" id="KW-0812">Transmembrane</keyword>
<accession>U6GNZ8</accession>
<organism evidence="3 4">
    <name type="scientific">Eimeria acervulina</name>
    <name type="common">Coccidian parasite</name>
    <dbReference type="NCBI Taxonomy" id="5801"/>
    <lineage>
        <taxon>Eukaryota</taxon>
        <taxon>Sar</taxon>
        <taxon>Alveolata</taxon>
        <taxon>Apicomplexa</taxon>
        <taxon>Conoidasida</taxon>
        <taxon>Coccidia</taxon>
        <taxon>Eucoccidiorida</taxon>
        <taxon>Eimeriorina</taxon>
        <taxon>Eimeriidae</taxon>
        <taxon>Eimeria</taxon>
    </lineage>
</organism>
<keyword evidence="4" id="KW-1185">Reference proteome</keyword>
<keyword evidence="2" id="KW-0472">Membrane</keyword>
<dbReference type="RefSeq" id="XP_013249159.1">
    <property type="nucleotide sequence ID" value="XM_013393705.1"/>
</dbReference>
<feature type="transmembrane region" description="Helical" evidence="2">
    <location>
        <begin position="12"/>
        <end position="38"/>
    </location>
</feature>
<feature type="region of interest" description="Disordered" evidence="1">
    <location>
        <begin position="207"/>
        <end position="264"/>
    </location>
</feature>
<dbReference type="Proteomes" id="UP000018050">
    <property type="component" value="Unassembled WGS sequence"/>
</dbReference>
<dbReference type="VEuPathDB" id="ToxoDB:EAH_00019120"/>
<feature type="region of interest" description="Disordered" evidence="1">
    <location>
        <begin position="282"/>
        <end position="317"/>
    </location>
</feature>
<feature type="transmembrane region" description="Helical" evidence="2">
    <location>
        <begin position="127"/>
        <end position="145"/>
    </location>
</feature>
<evidence type="ECO:0008006" key="5">
    <source>
        <dbReference type="Google" id="ProtNLM"/>
    </source>
</evidence>
<evidence type="ECO:0000256" key="1">
    <source>
        <dbReference type="SAM" id="MobiDB-lite"/>
    </source>
</evidence>
<dbReference type="OrthoDB" id="10601206at2759"/>
<feature type="region of interest" description="Disordered" evidence="1">
    <location>
        <begin position="394"/>
        <end position="424"/>
    </location>
</feature>
<gene>
    <name evidence="3" type="ORF">EAH_00019120</name>
</gene>
<reference evidence="3" key="1">
    <citation type="submission" date="2013-10" db="EMBL/GenBank/DDBJ databases">
        <title>Genomic analysis of the causative agents of coccidiosis in chickens.</title>
        <authorList>
            <person name="Reid A.J."/>
            <person name="Blake D."/>
            <person name="Billington K."/>
            <person name="Browne H."/>
            <person name="Dunn M."/>
            <person name="Hung S."/>
            <person name="Kawahara F."/>
            <person name="Miranda-Saavedra D."/>
            <person name="Mourier T."/>
            <person name="Nagra H."/>
            <person name="Otto T.D."/>
            <person name="Rawlings N."/>
            <person name="Sanchez A."/>
            <person name="Sanders M."/>
            <person name="Subramaniam C."/>
            <person name="Tay Y."/>
            <person name="Dear P."/>
            <person name="Doerig C."/>
            <person name="Gruber A."/>
            <person name="Parkinson J."/>
            <person name="Shirley M."/>
            <person name="Wan K.L."/>
            <person name="Berriman M."/>
            <person name="Tomley F."/>
            <person name="Pain A."/>
        </authorList>
    </citation>
    <scope>NUCLEOTIDE SEQUENCE [LARGE SCALE GENOMIC DNA]</scope>
    <source>
        <strain evidence="3">Houghton</strain>
    </source>
</reference>
<reference evidence="3" key="2">
    <citation type="submission" date="2013-10" db="EMBL/GenBank/DDBJ databases">
        <authorList>
            <person name="Aslett M."/>
        </authorList>
    </citation>
    <scope>NUCLEOTIDE SEQUENCE [LARGE SCALE GENOMIC DNA]</scope>
    <source>
        <strain evidence="3">Houghton</strain>
    </source>
</reference>
<feature type="region of interest" description="Disordered" evidence="1">
    <location>
        <begin position="430"/>
        <end position="449"/>
    </location>
</feature>
<dbReference type="EMBL" id="HG671427">
    <property type="protein sequence ID" value="CDI80993.1"/>
    <property type="molecule type" value="Genomic_DNA"/>
</dbReference>
<dbReference type="PROSITE" id="PS51257">
    <property type="entry name" value="PROKAR_LIPOPROTEIN"/>
    <property type="match status" value="1"/>
</dbReference>
<name>U6GNZ8_EIMAC</name>
<proteinExistence type="predicted"/>
<keyword evidence="2" id="KW-1133">Transmembrane helix</keyword>
<protein>
    <recommendedName>
        <fullName evidence="5">Transmembrane protein</fullName>
    </recommendedName>
</protein>
<evidence type="ECO:0000313" key="3">
    <source>
        <dbReference type="EMBL" id="CDI80993.1"/>
    </source>
</evidence>